<feature type="transmembrane region" description="Helical" evidence="5">
    <location>
        <begin position="937"/>
        <end position="957"/>
    </location>
</feature>
<feature type="region of interest" description="Disordered" evidence="4">
    <location>
        <begin position="42"/>
        <end position="117"/>
    </location>
</feature>
<dbReference type="AlphaFoldDB" id="R2VH02"/>
<keyword evidence="5" id="KW-0472">Membrane</keyword>
<dbReference type="eggNOG" id="COG2304">
    <property type="taxonomic scope" value="Bacteria"/>
</dbReference>
<dbReference type="Proteomes" id="UP000013750">
    <property type="component" value="Unassembled WGS sequence"/>
</dbReference>
<keyword evidence="5" id="KW-0812">Transmembrane</keyword>
<dbReference type="InterPro" id="IPR041033">
    <property type="entry name" value="SpaA_PFL_dom_1"/>
</dbReference>
<name>R2VH02_9ENTE</name>
<reference evidence="7 9" key="1">
    <citation type="submission" date="2013-02" db="EMBL/GenBank/DDBJ databases">
        <title>The Genome Sequence of Enterococcus gilvus ATCC BAA-350.</title>
        <authorList>
            <consortium name="The Broad Institute Genome Sequencing Platform"/>
            <consortium name="The Broad Institute Genome Sequencing Center for Infectious Disease"/>
            <person name="Earl A.M."/>
            <person name="Gilmore M.S."/>
            <person name="Lebreton F."/>
            <person name="Walker B."/>
            <person name="Young S.K."/>
            <person name="Zeng Q."/>
            <person name="Gargeya S."/>
            <person name="Fitzgerald M."/>
            <person name="Haas B."/>
            <person name="Abouelleil A."/>
            <person name="Alvarado L."/>
            <person name="Arachchi H.M."/>
            <person name="Berlin A.M."/>
            <person name="Chapman S.B."/>
            <person name="Dewar J."/>
            <person name="Goldberg J."/>
            <person name="Griggs A."/>
            <person name="Gujja S."/>
            <person name="Hansen M."/>
            <person name="Howarth C."/>
            <person name="Imamovic A."/>
            <person name="Larimer J."/>
            <person name="McCowan C."/>
            <person name="Murphy C."/>
            <person name="Neiman D."/>
            <person name="Pearson M."/>
            <person name="Priest M."/>
            <person name="Roberts A."/>
            <person name="Saif S."/>
            <person name="Shea T."/>
            <person name="Sisk P."/>
            <person name="Sykes S."/>
            <person name="Wortman J."/>
            <person name="Nusbaum C."/>
            <person name="Birren B."/>
        </authorList>
    </citation>
    <scope>NUCLEOTIDE SEQUENCE [LARGE SCALE GENOMIC DNA]</scope>
    <source>
        <strain evidence="7 9">ATCC BAA-350</strain>
    </source>
</reference>
<dbReference type="InterPro" id="IPR049319">
    <property type="entry name" value="GBS104-like_Ig"/>
</dbReference>
<dbReference type="PATRIC" id="fig|1158614.3.peg.1283"/>
<dbReference type="CDD" id="cd00198">
    <property type="entry name" value="vWFA"/>
    <property type="match status" value="1"/>
</dbReference>
<accession>R2VH02</accession>
<keyword evidence="5" id="KW-1133">Transmembrane helix</keyword>
<evidence type="ECO:0000256" key="4">
    <source>
        <dbReference type="SAM" id="MobiDB-lite"/>
    </source>
</evidence>
<evidence type="ECO:0000256" key="2">
    <source>
        <dbReference type="ARBA" id="ARBA00022525"/>
    </source>
</evidence>
<comment type="caution">
    <text evidence="7">The sequence shown here is derived from an EMBL/GenBank/DDBJ whole genome shotgun (WGS) entry which is preliminary data.</text>
</comment>
<dbReference type="OrthoDB" id="2056845at2"/>
<keyword evidence="2" id="KW-0964">Secreted</keyword>
<dbReference type="Pfam" id="PF21426">
    <property type="entry name" value="GBS104-like_Ig"/>
    <property type="match status" value="1"/>
</dbReference>
<evidence type="ECO:0000313" key="10">
    <source>
        <dbReference type="Proteomes" id="UP000014160"/>
    </source>
</evidence>
<dbReference type="PROSITE" id="PS50234">
    <property type="entry name" value="VWFA"/>
    <property type="match status" value="1"/>
</dbReference>
<keyword evidence="3" id="KW-0732">Signal</keyword>
<comment type="similarity">
    <text evidence="1">Belongs to the serine-aspartate repeat-containing protein (SDr) family.</text>
</comment>
<dbReference type="Pfam" id="PF00092">
    <property type="entry name" value="VWA"/>
    <property type="match status" value="1"/>
</dbReference>
<evidence type="ECO:0000256" key="5">
    <source>
        <dbReference type="SAM" id="Phobius"/>
    </source>
</evidence>
<dbReference type="InterPro" id="IPR002035">
    <property type="entry name" value="VWF_A"/>
</dbReference>
<feature type="compositionally biased region" description="Basic and acidic residues" evidence="4">
    <location>
        <begin position="51"/>
        <end position="71"/>
    </location>
</feature>
<dbReference type="InterPro" id="IPR036465">
    <property type="entry name" value="vWFA_dom_sf"/>
</dbReference>
<reference evidence="8 10" key="2">
    <citation type="submission" date="2013-03" db="EMBL/GenBank/DDBJ databases">
        <title>The Genome Sequence of Enterococcus gilvus ATCC BAA-350 (PacBio/Illumina hybrid assembly).</title>
        <authorList>
            <consortium name="The Broad Institute Genomics Platform"/>
            <consortium name="The Broad Institute Genome Sequencing Center for Infectious Disease"/>
            <person name="Earl A."/>
            <person name="Russ C."/>
            <person name="Gilmore M."/>
            <person name="Surin D."/>
            <person name="Walker B."/>
            <person name="Young S."/>
            <person name="Zeng Q."/>
            <person name="Gargeya S."/>
            <person name="Fitzgerald M."/>
            <person name="Haas B."/>
            <person name="Abouelleil A."/>
            <person name="Allen A.W."/>
            <person name="Alvarado L."/>
            <person name="Arachchi H.M."/>
            <person name="Berlin A.M."/>
            <person name="Chapman S.B."/>
            <person name="Gainer-Dewar J."/>
            <person name="Goldberg J."/>
            <person name="Griggs A."/>
            <person name="Gujja S."/>
            <person name="Hansen M."/>
            <person name="Howarth C."/>
            <person name="Imamovic A."/>
            <person name="Ireland A."/>
            <person name="Larimer J."/>
            <person name="McCowan C."/>
            <person name="Murphy C."/>
            <person name="Pearson M."/>
            <person name="Poon T.W."/>
            <person name="Priest M."/>
            <person name="Roberts A."/>
            <person name="Saif S."/>
            <person name="Shea T."/>
            <person name="Sisk P."/>
            <person name="Sykes S."/>
            <person name="Wortman J."/>
            <person name="Nusbaum C."/>
            <person name="Birren B."/>
        </authorList>
    </citation>
    <scope>NUCLEOTIDE SEQUENCE [LARGE SCALE GENOMIC DNA]</scope>
    <source>
        <strain evidence="8 10">ATCC BAA-350</strain>
    </source>
</reference>
<evidence type="ECO:0000313" key="7">
    <source>
        <dbReference type="EMBL" id="EOI57060.1"/>
    </source>
</evidence>
<dbReference type="Gene3D" id="2.60.40.10">
    <property type="entry name" value="Immunoglobulins"/>
    <property type="match status" value="2"/>
</dbReference>
<evidence type="ECO:0000313" key="8">
    <source>
        <dbReference type="EMBL" id="EOW83366.1"/>
    </source>
</evidence>
<dbReference type="Gene3D" id="2.60.40.1140">
    <property type="entry name" value="Collagen-binding surface protein Cna, B-type domain"/>
    <property type="match status" value="1"/>
</dbReference>
<dbReference type="PANTHER" id="PTHR36108:SF13">
    <property type="entry name" value="COLOSSIN-B-RELATED"/>
    <property type="match status" value="1"/>
</dbReference>
<dbReference type="SMART" id="SM00327">
    <property type="entry name" value="VWA"/>
    <property type="match status" value="1"/>
</dbReference>
<proteinExistence type="inferred from homology"/>
<evidence type="ECO:0000256" key="3">
    <source>
        <dbReference type="ARBA" id="ARBA00022729"/>
    </source>
</evidence>
<protein>
    <recommendedName>
        <fullName evidence="6">VWFA domain-containing protein</fullName>
    </recommendedName>
</protein>
<evidence type="ECO:0000256" key="1">
    <source>
        <dbReference type="ARBA" id="ARBA00007257"/>
    </source>
</evidence>
<dbReference type="Pfam" id="PF17802">
    <property type="entry name" value="SpaA"/>
    <property type="match status" value="2"/>
</dbReference>
<dbReference type="Gene3D" id="3.40.50.410">
    <property type="entry name" value="von Willebrand factor, type A domain"/>
    <property type="match status" value="1"/>
</dbReference>
<dbReference type="EMBL" id="AJDQ01000006">
    <property type="protein sequence ID" value="EOI57060.1"/>
    <property type="molecule type" value="Genomic_DNA"/>
</dbReference>
<dbReference type="SUPFAM" id="SSF53300">
    <property type="entry name" value="vWA-like"/>
    <property type="match status" value="1"/>
</dbReference>
<dbReference type="PANTHER" id="PTHR36108">
    <property type="entry name" value="COLOSSIN-B-RELATED"/>
    <property type="match status" value="1"/>
</dbReference>
<dbReference type="eggNOG" id="COG4932">
    <property type="taxonomic scope" value="Bacteria"/>
</dbReference>
<feature type="domain" description="VWFA" evidence="6">
    <location>
        <begin position="209"/>
        <end position="487"/>
    </location>
</feature>
<gene>
    <name evidence="8" type="ORF">I592_02693</name>
    <name evidence="7" type="ORF">UKC_01274</name>
</gene>
<dbReference type="RefSeq" id="WP_010779693.1">
    <property type="nucleotide sequence ID" value="NZ_ASWH01000001.1"/>
</dbReference>
<dbReference type="EMBL" id="ASWH01000001">
    <property type="protein sequence ID" value="EOW83366.1"/>
    <property type="molecule type" value="Genomic_DNA"/>
</dbReference>
<evidence type="ECO:0000259" key="6">
    <source>
        <dbReference type="PROSITE" id="PS50234"/>
    </source>
</evidence>
<dbReference type="Gene3D" id="2.60.40.2110">
    <property type="match status" value="1"/>
</dbReference>
<evidence type="ECO:0000313" key="9">
    <source>
        <dbReference type="Proteomes" id="UP000013750"/>
    </source>
</evidence>
<sequence>MGKSKALIGSLFLLVIIILSIVVPTITVLGETVATAEVTTKTTEEITTSTMKEKTKETTKKTTAKATEKKATKASTKKTSDQPMVNEAKLPQGPQIPTLGKSYEPIYTNKKPDYQTDEKGTYPTFAWQPEGQTNVLNHQGGINEQTGWDKVTSWNVLENDYTHSYIKYGADATNPDVQLRKYAQQTDREEEFKIKLNVRGNTTQNAGVDIVFLLDNSDSMNNTETGEPQNRKAYANEALDKIITELKNVYASSGESIRIGGHIFSDYTKNAWGDKQGQIPTFQLSNNVADWDKLKAEYARAYSLGATFTQRGLTVAKDVFDAAPNSEGRRQLLFVLTDGAPNLSWTTKDKGTPNKDMFVDRLHFTDFNKGTKGSYNPGDVLGTKSYKTTIIPAYNGVINSHITTTNSTAMDIKNAGVEIHTIAMQLTVNVNETNKREELLRGLYKMSTKRANGNQDAEKDTAEDFFYYYVEKGADLTEYFKSWYETVIRTVDKGKIVDPLGDMVTLVTEEGKAPKVTQVANGAAKIEDLPVISHTAEQINVDNINLSGDQEIEVEYTVRLKSDDPSFVSNLWYPTNKETTLQPLPERTNDLLEFGSPSVKLPKAEFRIPVMKVWKDDLQGVENYWKLRPDSITAVLQHLEGTDWKEVERVELTEANDWKAQFSPVEGDADQHYRVIEPTRTSGYKQAVLSQEQFTSEDLKAEGLTVTNELLRGSYRFWKFMEDGKTPFTKDLPTFQVKTAAGRLVAENLTPDKNGAVTIEELALGEYLVEETHVPQGFQKMAPFTLHVTEDKTAESLIIQVNNQTEEYHAINALENFALRVEKMDDEGKSLAGASFKLTGEAYEETIVGGPAFDFSDLRPGDYTLTETVSPEGYEAITEPILFTIQVDGRVTIKEHPNVAGSGGIKETGNTIALEVTNKKIRPGALPNTGGIGLRNFYLLAGIFVSMGVFLSSVCVYHSRKP</sequence>
<dbReference type="InterPro" id="IPR013783">
    <property type="entry name" value="Ig-like_fold"/>
</dbReference>
<keyword evidence="10" id="KW-1185">Reference proteome</keyword>
<dbReference type="Proteomes" id="UP000014160">
    <property type="component" value="Unassembled WGS sequence"/>
</dbReference>
<dbReference type="HOGENOM" id="CLU_010203_0_0_9"/>
<organism evidence="7 9">
    <name type="scientific">Enterococcus gilvus ATCC BAA-350</name>
    <dbReference type="NCBI Taxonomy" id="1158614"/>
    <lineage>
        <taxon>Bacteria</taxon>
        <taxon>Bacillati</taxon>
        <taxon>Bacillota</taxon>
        <taxon>Bacilli</taxon>
        <taxon>Lactobacillales</taxon>
        <taxon>Enterococcaceae</taxon>
        <taxon>Enterococcus</taxon>
    </lineage>
</organism>
<dbReference type="SUPFAM" id="SSF49478">
    <property type="entry name" value="Cna protein B-type domain"/>
    <property type="match status" value="1"/>
</dbReference>